<reference evidence="11" key="2">
    <citation type="submission" date="2021-10" db="EMBL/GenBank/DDBJ databases">
        <title>Phylogenomics reveals ancestral predisposition of the termite-cultivated fungus Termitomyces towards a domesticated lifestyle.</title>
        <authorList>
            <person name="Auxier B."/>
            <person name="Grum-Grzhimaylo A."/>
            <person name="Cardenas M.E."/>
            <person name="Lodge J.D."/>
            <person name="Laessoe T."/>
            <person name="Pedersen O."/>
            <person name="Smith M.E."/>
            <person name="Kuyper T.W."/>
            <person name="Franco-Molano E.A."/>
            <person name="Baroni T.J."/>
            <person name="Aanen D.K."/>
        </authorList>
    </citation>
    <scope>NUCLEOTIDE SEQUENCE</scope>
    <source>
        <strain evidence="11">D49</strain>
    </source>
</reference>
<evidence type="ECO:0000256" key="6">
    <source>
        <dbReference type="ARBA" id="ARBA00023004"/>
    </source>
</evidence>
<comment type="cofactor">
    <cofactor evidence="1 8">
        <name>heme</name>
        <dbReference type="ChEBI" id="CHEBI:30413"/>
    </cofactor>
</comment>
<evidence type="ECO:0000256" key="1">
    <source>
        <dbReference type="ARBA" id="ARBA00001971"/>
    </source>
</evidence>
<dbReference type="InterPro" id="IPR050364">
    <property type="entry name" value="Cytochrome_P450_fung"/>
</dbReference>
<evidence type="ECO:0000313" key="12">
    <source>
        <dbReference type="Proteomes" id="UP000717328"/>
    </source>
</evidence>
<dbReference type="SUPFAM" id="SSF48264">
    <property type="entry name" value="Cytochrome P450"/>
    <property type="match status" value="1"/>
</dbReference>
<sequence>MALDDTVYKDPHTFNPARYLPQPEGDNEPYPTASFGFGRRVCPGQHLANSTLWISIASILASLNISKAIGENGEEITPEVATVCGLTK</sequence>
<evidence type="ECO:0000256" key="5">
    <source>
        <dbReference type="ARBA" id="ARBA00023002"/>
    </source>
</evidence>
<protein>
    <recommendedName>
        <fullName evidence="13">Cytochrome P450</fullName>
    </recommendedName>
</protein>
<accession>A0A9P7GQL0</accession>
<evidence type="ECO:0000256" key="7">
    <source>
        <dbReference type="ARBA" id="ARBA00023033"/>
    </source>
</evidence>
<evidence type="ECO:0000313" key="11">
    <source>
        <dbReference type="EMBL" id="KAG5651322.1"/>
    </source>
</evidence>
<dbReference type="GO" id="GO:0016705">
    <property type="term" value="F:oxidoreductase activity, acting on paired donors, with incorporation or reduction of molecular oxygen"/>
    <property type="evidence" value="ECO:0007669"/>
    <property type="project" value="InterPro"/>
</dbReference>
<dbReference type="GO" id="GO:0004497">
    <property type="term" value="F:monooxygenase activity"/>
    <property type="evidence" value="ECO:0007669"/>
    <property type="project" value="UniProtKB-KW"/>
</dbReference>
<dbReference type="GO" id="GO:0020037">
    <property type="term" value="F:heme binding"/>
    <property type="evidence" value="ECO:0007669"/>
    <property type="project" value="InterPro"/>
</dbReference>
<evidence type="ECO:0000256" key="4">
    <source>
        <dbReference type="ARBA" id="ARBA00022723"/>
    </source>
</evidence>
<feature type="region of interest" description="Disordered" evidence="10">
    <location>
        <begin position="1"/>
        <end position="32"/>
    </location>
</feature>
<keyword evidence="12" id="KW-1185">Reference proteome</keyword>
<comment type="caution">
    <text evidence="11">The sequence shown here is derived from an EMBL/GenBank/DDBJ whole genome shotgun (WGS) entry which is preliminary data.</text>
</comment>
<keyword evidence="6 8" id="KW-0408">Iron</keyword>
<dbReference type="PROSITE" id="PS00086">
    <property type="entry name" value="CYTOCHROME_P450"/>
    <property type="match status" value="1"/>
</dbReference>
<keyword evidence="4 8" id="KW-0479">Metal-binding</keyword>
<dbReference type="Pfam" id="PF00067">
    <property type="entry name" value="p450"/>
    <property type="match status" value="1"/>
</dbReference>
<evidence type="ECO:0000256" key="9">
    <source>
        <dbReference type="RuleBase" id="RU000461"/>
    </source>
</evidence>
<dbReference type="EMBL" id="JABCKI010000261">
    <property type="protein sequence ID" value="KAG5651322.1"/>
    <property type="molecule type" value="Genomic_DNA"/>
</dbReference>
<dbReference type="InterPro" id="IPR017972">
    <property type="entry name" value="Cyt_P450_CS"/>
</dbReference>
<evidence type="ECO:0000256" key="3">
    <source>
        <dbReference type="ARBA" id="ARBA00022617"/>
    </source>
</evidence>
<organism evidence="11 12">
    <name type="scientific">Sphagnurus paluster</name>
    <dbReference type="NCBI Taxonomy" id="117069"/>
    <lineage>
        <taxon>Eukaryota</taxon>
        <taxon>Fungi</taxon>
        <taxon>Dikarya</taxon>
        <taxon>Basidiomycota</taxon>
        <taxon>Agaricomycotina</taxon>
        <taxon>Agaricomycetes</taxon>
        <taxon>Agaricomycetidae</taxon>
        <taxon>Agaricales</taxon>
        <taxon>Tricholomatineae</taxon>
        <taxon>Lyophyllaceae</taxon>
        <taxon>Sphagnurus</taxon>
    </lineage>
</organism>
<dbReference type="PANTHER" id="PTHR46300">
    <property type="entry name" value="P450, PUTATIVE (EUROFUNG)-RELATED-RELATED"/>
    <property type="match status" value="1"/>
</dbReference>
<evidence type="ECO:0000256" key="2">
    <source>
        <dbReference type="ARBA" id="ARBA00010617"/>
    </source>
</evidence>
<keyword evidence="3 8" id="KW-0349">Heme</keyword>
<dbReference type="GO" id="GO:0005506">
    <property type="term" value="F:iron ion binding"/>
    <property type="evidence" value="ECO:0007669"/>
    <property type="project" value="InterPro"/>
</dbReference>
<proteinExistence type="inferred from homology"/>
<feature type="compositionally biased region" description="Basic and acidic residues" evidence="10">
    <location>
        <begin position="1"/>
        <end position="12"/>
    </location>
</feature>
<name>A0A9P7GQL0_9AGAR</name>
<feature type="binding site" description="axial binding residue" evidence="8">
    <location>
        <position position="42"/>
    </location>
    <ligand>
        <name>heme</name>
        <dbReference type="ChEBI" id="CHEBI:30413"/>
    </ligand>
    <ligandPart>
        <name>Fe</name>
        <dbReference type="ChEBI" id="CHEBI:18248"/>
    </ligandPart>
</feature>
<dbReference type="Gene3D" id="1.10.630.10">
    <property type="entry name" value="Cytochrome P450"/>
    <property type="match status" value="1"/>
</dbReference>
<evidence type="ECO:0000256" key="10">
    <source>
        <dbReference type="SAM" id="MobiDB-lite"/>
    </source>
</evidence>
<evidence type="ECO:0000256" key="8">
    <source>
        <dbReference type="PIRSR" id="PIRSR602403-1"/>
    </source>
</evidence>
<dbReference type="InterPro" id="IPR036396">
    <property type="entry name" value="Cyt_P450_sf"/>
</dbReference>
<dbReference type="OrthoDB" id="2789670at2759"/>
<dbReference type="InterPro" id="IPR002403">
    <property type="entry name" value="Cyt_P450_E_grp-IV"/>
</dbReference>
<dbReference type="InterPro" id="IPR001128">
    <property type="entry name" value="Cyt_P450"/>
</dbReference>
<keyword evidence="7 9" id="KW-0503">Monooxygenase</keyword>
<evidence type="ECO:0008006" key="13">
    <source>
        <dbReference type="Google" id="ProtNLM"/>
    </source>
</evidence>
<comment type="similarity">
    <text evidence="2 9">Belongs to the cytochrome P450 family.</text>
</comment>
<dbReference type="PRINTS" id="PR00465">
    <property type="entry name" value="EP450IV"/>
</dbReference>
<dbReference type="PANTHER" id="PTHR46300:SF5">
    <property type="entry name" value="CYTOCHROME P450"/>
    <property type="match status" value="1"/>
</dbReference>
<keyword evidence="5 9" id="KW-0560">Oxidoreductase</keyword>
<gene>
    <name evidence="11" type="ORF">H0H81_009095</name>
</gene>
<reference evidence="11" key="1">
    <citation type="submission" date="2021-02" db="EMBL/GenBank/DDBJ databases">
        <authorList>
            <person name="Nieuwenhuis M."/>
            <person name="Van De Peppel L.J.J."/>
        </authorList>
    </citation>
    <scope>NUCLEOTIDE SEQUENCE</scope>
    <source>
        <strain evidence="11">D49</strain>
    </source>
</reference>
<dbReference type="AlphaFoldDB" id="A0A9P7GQL0"/>
<dbReference type="Proteomes" id="UP000717328">
    <property type="component" value="Unassembled WGS sequence"/>
</dbReference>